<organism evidence="2 3">
    <name type="scientific">Parelaphostrongylus tenuis</name>
    <name type="common">Meningeal worm</name>
    <dbReference type="NCBI Taxonomy" id="148309"/>
    <lineage>
        <taxon>Eukaryota</taxon>
        <taxon>Metazoa</taxon>
        <taxon>Ecdysozoa</taxon>
        <taxon>Nematoda</taxon>
        <taxon>Chromadorea</taxon>
        <taxon>Rhabditida</taxon>
        <taxon>Rhabditina</taxon>
        <taxon>Rhabditomorpha</taxon>
        <taxon>Strongyloidea</taxon>
        <taxon>Metastrongylidae</taxon>
        <taxon>Parelaphostrongylus</taxon>
    </lineage>
</organism>
<reference evidence="2" key="1">
    <citation type="submission" date="2021-06" db="EMBL/GenBank/DDBJ databases">
        <title>Parelaphostrongylus tenuis whole genome reference sequence.</title>
        <authorList>
            <person name="Garwood T.J."/>
            <person name="Larsen P.A."/>
            <person name="Fountain-Jones N.M."/>
            <person name="Garbe J.R."/>
            <person name="Macchietto M.G."/>
            <person name="Kania S.A."/>
            <person name="Gerhold R.W."/>
            <person name="Richards J.E."/>
            <person name="Wolf T.M."/>
        </authorList>
    </citation>
    <scope>NUCLEOTIDE SEQUENCE</scope>
    <source>
        <strain evidence="2">MNPRO001-30</strain>
        <tissue evidence="2">Meninges</tissue>
    </source>
</reference>
<accession>A0AAD5LUY9</accession>
<evidence type="ECO:0000259" key="1">
    <source>
        <dbReference type="Pfam" id="PF15481"/>
    </source>
</evidence>
<sequence>MTRKMDVSALVCDILETGAYCVRKCSREDQQKFYQYTTFHRTLCVDYEEDLEPHIPCLKNVAKDSDAICKDKCHNGHKIEKTDEEEKKTKVGCVALECSTICYFQEFVAECPDAEDALLKLNIGQIHSIAQTIHPISYERMPQECRNVHDTDHMKKKLLGID</sequence>
<dbReference type="InterPro" id="IPR029153">
    <property type="entry name" value="CPG4"/>
</dbReference>
<evidence type="ECO:0000313" key="2">
    <source>
        <dbReference type="EMBL" id="KAJ1347010.1"/>
    </source>
</evidence>
<dbReference type="AlphaFoldDB" id="A0AAD5LUY9"/>
<comment type="caution">
    <text evidence="2">The sequence shown here is derived from an EMBL/GenBank/DDBJ whole genome shotgun (WGS) entry which is preliminary data.</text>
</comment>
<dbReference type="EMBL" id="JAHQIW010000255">
    <property type="protein sequence ID" value="KAJ1347010.1"/>
    <property type="molecule type" value="Genomic_DNA"/>
</dbReference>
<dbReference type="Pfam" id="PF15481">
    <property type="entry name" value="CPG4"/>
    <property type="match status" value="1"/>
</dbReference>
<name>A0AAD5LUY9_PARTN</name>
<keyword evidence="3" id="KW-1185">Reference proteome</keyword>
<feature type="domain" description="Chondroitin proteoglycan 4" evidence="1">
    <location>
        <begin position="9"/>
        <end position="74"/>
    </location>
</feature>
<gene>
    <name evidence="2" type="ORF">KIN20_001946</name>
</gene>
<proteinExistence type="predicted"/>
<protein>
    <recommendedName>
        <fullName evidence="1">Chondroitin proteoglycan 4 domain-containing protein</fullName>
    </recommendedName>
</protein>
<dbReference type="Proteomes" id="UP001196413">
    <property type="component" value="Unassembled WGS sequence"/>
</dbReference>
<evidence type="ECO:0000313" key="3">
    <source>
        <dbReference type="Proteomes" id="UP001196413"/>
    </source>
</evidence>